<gene>
    <name evidence="2" type="ORF">GN244_ATG07159</name>
</gene>
<dbReference type="AlphaFoldDB" id="A0A833TGV5"/>
<reference evidence="2" key="1">
    <citation type="submission" date="2020-04" db="EMBL/GenBank/DDBJ databases">
        <title>Hybrid Assembly of Korean Phytophthora infestans isolates.</title>
        <authorList>
            <person name="Prokchorchik M."/>
            <person name="Lee Y."/>
            <person name="Seo J."/>
            <person name="Cho J.-H."/>
            <person name="Park Y.-E."/>
            <person name="Jang D.-C."/>
            <person name="Im J.-S."/>
            <person name="Choi J.-G."/>
            <person name="Park H.-J."/>
            <person name="Lee G.-B."/>
            <person name="Lee Y.-G."/>
            <person name="Hong S.-Y."/>
            <person name="Cho K."/>
            <person name="Sohn K.H."/>
        </authorList>
    </citation>
    <scope>NUCLEOTIDE SEQUENCE</scope>
    <source>
        <strain evidence="2">KR_1_A1</strain>
    </source>
</reference>
<proteinExistence type="predicted"/>
<evidence type="ECO:0000313" key="3">
    <source>
        <dbReference type="Proteomes" id="UP000602510"/>
    </source>
</evidence>
<feature type="compositionally biased region" description="Basic and acidic residues" evidence="1">
    <location>
        <begin position="41"/>
        <end position="55"/>
    </location>
</feature>
<evidence type="ECO:0000313" key="2">
    <source>
        <dbReference type="EMBL" id="KAF4040646.1"/>
    </source>
</evidence>
<evidence type="ECO:0000256" key="1">
    <source>
        <dbReference type="SAM" id="MobiDB-lite"/>
    </source>
</evidence>
<feature type="region of interest" description="Disordered" evidence="1">
    <location>
        <begin position="32"/>
        <end position="67"/>
    </location>
</feature>
<name>A0A833TGV5_PHYIN</name>
<comment type="caution">
    <text evidence="2">The sequence shown here is derived from an EMBL/GenBank/DDBJ whole genome shotgun (WGS) entry which is preliminary data.</text>
</comment>
<keyword evidence="3" id="KW-1185">Reference proteome</keyword>
<protein>
    <submittedName>
        <fullName evidence="2">Uncharacterized protein</fullName>
    </submittedName>
</protein>
<sequence>METARLISGLLVLTKERGFSAEGEACSPARATTRRGFGRGKTFEEKRSAERERGKLASATKKTVQML</sequence>
<accession>A0A833TGV5</accession>
<dbReference type="Proteomes" id="UP000602510">
    <property type="component" value="Unassembled WGS sequence"/>
</dbReference>
<organism evidence="2 3">
    <name type="scientific">Phytophthora infestans</name>
    <name type="common">Potato late blight agent</name>
    <name type="synonym">Botrytis infestans</name>
    <dbReference type="NCBI Taxonomy" id="4787"/>
    <lineage>
        <taxon>Eukaryota</taxon>
        <taxon>Sar</taxon>
        <taxon>Stramenopiles</taxon>
        <taxon>Oomycota</taxon>
        <taxon>Peronosporomycetes</taxon>
        <taxon>Peronosporales</taxon>
        <taxon>Peronosporaceae</taxon>
        <taxon>Phytophthora</taxon>
    </lineage>
</organism>
<dbReference type="EMBL" id="WSZM01000138">
    <property type="protein sequence ID" value="KAF4040646.1"/>
    <property type="molecule type" value="Genomic_DNA"/>
</dbReference>